<evidence type="ECO:0000256" key="1">
    <source>
        <dbReference type="SAM" id="Phobius"/>
    </source>
</evidence>
<keyword evidence="3" id="KW-1185">Reference proteome</keyword>
<dbReference type="Proteomes" id="UP000525298">
    <property type="component" value="Unassembled WGS sequence"/>
</dbReference>
<organism evidence="2 3">
    <name type="scientific">Desulfosalsimonas propionicica</name>
    <dbReference type="NCBI Taxonomy" id="332175"/>
    <lineage>
        <taxon>Bacteria</taxon>
        <taxon>Pseudomonadati</taxon>
        <taxon>Thermodesulfobacteriota</taxon>
        <taxon>Desulfobacteria</taxon>
        <taxon>Desulfobacterales</taxon>
        <taxon>Desulfosalsimonadaceae</taxon>
        <taxon>Desulfosalsimonas</taxon>
    </lineage>
</organism>
<evidence type="ECO:0000313" key="2">
    <source>
        <dbReference type="EMBL" id="MBA2882347.1"/>
    </source>
</evidence>
<accession>A0A7W0HLI1</accession>
<feature type="transmembrane region" description="Helical" evidence="1">
    <location>
        <begin position="16"/>
        <end position="38"/>
    </location>
</feature>
<comment type="caution">
    <text evidence="2">The sequence shown here is derived from an EMBL/GenBank/DDBJ whole genome shotgun (WGS) entry which is preliminary data.</text>
</comment>
<evidence type="ECO:0000313" key="3">
    <source>
        <dbReference type="Proteomes" id="UP000525298"/>
    </source>
</evidence>
<protein>
    <submittedName>
        <fullName evidence="2">Uncharacterized protein</fullName>
    </submittedName>
</protein>
<keyword evidence="1" id="KW-0472">Membrane</keyword>
<dbReference type="AlphaFoldDB" id="A0A7W0HLI1"/>
<dbReference type="EMBL" id="JACDUS010000008">
    <property type="protein sequence ID" value="MBA2882347.1"/>
    <property type="molecule type" value="Genomic_DNA"/>
</dbReference>
<gene>
    <name evidence="2" type="ORF">HNR65_002689</name>
</gene>
<sequence>MGETGYASHGKVGKAFLQMVIIPAFILCIGFLVVFGPFQVFKGGRPESDVFPGGRLLFPFLLFPLLRIERPHFRDRLRGLAQSDV</sequence>
<reference evidence="2 3" key="1">
    <citation type="submission" date="2020-07" db="EMBL/GenBank/DDBJ databases">
        <title>Genomic Encyclopedia of Type Strains, Phase IV (KMG-IV): sequencing the most valuable type-strain genomes for metagenomic binning, comparative biology and taxonomic classification.</title>
        <authorList>
            <person name="Goeker M."/>
        </authorList>
    </citation>
    <scope>NUCLEOTIDE SEQUENCE [LARGE SCALE GENOMIC DNA]</scope>
    <source>
        <strain evidence="2 3">DSM 17721</strain>
    </source>
</reference>
<proteinExistence type="predicted"/>
<keyword evidence="1" id="KW-1133">Transmembrane helix</keyword>
<keyword evidence="1" id="KW-0812">Transmembrane</keyword>
<name>A0A7W0HLI1_9BACT</name>